<reference evidence="2 3" key="1">
    <citation type="submission" date="2016-01" db="EMBL/GenBank/DDBJ databases">
        <title>Genome sequencing of Roseivirga seohaensis SW-152.</title>
        <authorList>
            <person name="Selvaratnam C."/>
            <person name="Thevarajoo S."/>
            <person name="Goh K.M."/>
            <person name="Ee R."/>
            <person name="Chan K.-G."/>
            <person name="Chong C.S."/>
        </authorList>
    </citation>
    <scope>NUCLEOTIDE SEQUENCE [LARGE SCALE GENOMIC DNA]</scope>
    <source>
        <strain evidence="2 3">SW-152</strain>
    </source>
</reference>
<comment type="caution">
    <text evidence="2">The sequence shown here is derived from an EMBL/GenBank/DDBJ whole genome shotgun (WGS) entry which is preliminary data.</text>
</comment>
<evidence type="ECO:0000313" key="3">
    <source>
        <dbReference type="Proteomes" id="UP000075663"/>
    </source>
</evidence>
<evidence type="ECO:0008006" key="4">
    <source>
        <dbReference type="Google" id="ProtNLM"/>
    </source>
</evidence>
<dbReference type="STRING" id="1914963.AWW67_13010"/>
<feature type="transmembrane region" description="Helical" evidence="1">
    <location>
        <begin position="6"/>
        <end position="24"/>
    </location>
</feature>
<dbReference type="GO" id="GO:0009055">
    <property type="term" value="F:electron transfer activity"/>
    <property type="evidence" value="ECO:0007669"/>
    <property type="project" value="InterPro"/>
</dbReference>
<dbReference type="Gene3D" id="1.10.760.10">
    <property type="entry name" value="Cytochrome c-like domain"/>
    <property type="match status" value="1"/>
</dbReference>
<organism evidence="2 3">
    <name type="scientific">Roseivirga seohaensis</name>
    <dbReference type="NCBI Taxonomy" id="1914963"/>
    <lineage>
        <taxon>Bacteria</taxon>
        <taxon>Pseudomonadati</taxon>
        <taxon>Bacteroidota</taxon>
        <taxon>Cytophagia</taxon>
        <taxon>Cytophagales</taxon>
        <taxon>Roseivirgaceae</taxon>
        <taxon>Roseivirga</taxon>
    </lineage>
</organism>
<evidence type="ECO:0000313" key="2">
    <source>
        <dbReference type="EMBL" id="KYG79500.1"/>
    </source>
</evidence>
<keyword evidence="1" id="KW-0812">Transmembrane</keyword>
<dbReference type="AlphaFoldDB" id="A0A150XL99"/>
<gene>
    <name evidence="2" type="ORF">AWW67_13010</name>
</gene>
<protein>
    <recommendedName>
        <fullName evidence="4">Cytochrome c domain-containing protein</fullName>
    </recommendedName>
</protein>
<keyword evidence="1" id="KW-0472">Membrane</keyword>
<name>A0A150XL99_9BACT</name>
<accession>A0A150XL99</accession>
<proteinExistence type="predicted"/>
<evidence type="ECO:0000256" key="1">
    <source>
        <dbReference type="SAM" id="Phobius"/>
    </source>
</evidence>
<dbReference type="InterPro" id="IPR036909">
    <property type="entry name" value="Cyt_c-like_dom_sf"/>
</dbReference>
<dbReference type="SUPFAM" id="SSF46626">
    <property type="entry name" value="Cytochrome c"/>
    <property type="match status" value="1"/>
</dbReference>
<dbReference type="GO" id="GO:0020037">
    <property type="term" value="F:heme binding"/>
    <property type="evidence" value="ECO:0007669"/>
    <property type="project" value="InterPro"/>
</dbReference>
<dbReference type="EMBL" id="LRPB01000049">
    <property type="protein sequence ID" value="KYG79500.1"/>
    <property type="molecule type" value="Genomic_DNA"/>
</dbReference>
<keyword evidence="1" id="KW-1133">Transmembrane helix</keyword>
<dbReference type="Proteomes" id="UP000075663">
    <property type="component" value="Unassembled WGS sequence"/>
</dbReference>
<sequence>MLTIAFMIFMAMMIIGGCATPAHISAKSGAQLWGEACGRCHNTASPSTFSDVDWDIAVKHMQFRAQITEDEANKIVEFLKSAN</sequence>